<reference evidence="3" key="1">
    <citation type="submission" date="2017-01" db="EMBL/GenBank/DDBJ databases">
        <authorList>
            <person name="Wang Y."/>
            <person name="White M."/>
            <person name="Kvist S."/>
            <person name="Moncalvo J.-M."/>
        </authorList>
    </citation>
    <scope>NUCLEOTIDE SEQUENCE [LARGE SCALE GENOMIC DNA]</scope>
    <source>
        <strain evidence="3">ID-206-W2</strain>
    </source>
</reference>
<feature type="region of interest" description="Disordered" evidence="1">
    <location>
        <begin position="1"/>
        <end position="122"/>
    </location>
</feature>
<name>A0A1R1YJN4_9FUNG</name>
<evidence type="ECO:0000313" key="3">
    <source>
        <dbReference type="Proteomes" id="UP000187429"/>
    </source>
</evidence>
<accession>A0A1R1YJN4</accession>
<dbReference type="AlphaFoldDB" id="A0A1R1YJN4"/>
<dbReference type="Proteomes" id="UP000187429">
    <property type="component" value="Unassembled WGS sequence"/>
</dbReference>
<gene>
    <name evidence="2" type="ORF">AYI69_g3567</name>
</gene>
<proteinExistence type="predicted"/>
<organism evidence="2 3">
    <name type="scientific">Smittium culicis</name>
    <dbReference type="NCBI Taxonomy" id="133412"/>
    <lineage>
        <taxon>Eukaryota</taxon>
        <taxon>Fungi</taxon>
        <taxon>Fungi incertae sedis</taxon>
        <taxon>Zoopagomycota</taxon>
        <taxon>Kickxellomycotina</taxon>
        <taxon>Harpellomycetes</taxon>
        <taxon>Harpellales</taxon>
        <taxon>Legeriomycetaceae</taxon>
        <taxon>Smittium</taxon>
    </lineage>
</organism>
<evidence type="ECO:0000313" key="2">
    <source>
        <dbReference type="EMBL" id="OMJ27015.1"/>
    </source>
</evidence>
<feature type="compositionally biased region" description="Polar residues" evidence="1">
    <location>
        <begin position="255"/>
        <end position="265"/>
    </location>
</feature>
<sequence>MRLSPGSRKSNEESSWRGSPEYGENSSHEHDIGLLGGDKKQSSRKVAKNASKGKINGLLSGHSGNGVDLDDMRYSGPYLGSNFGSIKRGDKNNSRGKMYKERSLAGESGAFSLSPGQLETEIKPTAFSPAKSAARDRLQDQLNGSFFRKDINVNTEFEFVKKLNKAKSDQAESGEKRDKAATAKSIQSQGMESNRLTLSETILKYQDVNVSDNCGDDIEGRVDEEEEQFPVHGAKEAIFEADELWEHGHLPELYGQTSGIQNTSETGEKVQASNREEPGPEFYIVRVREERDEEVASTYAEGDDQA</sequence>
<evidence type="ECO:0000256" key="1">
    <source>
        <dbReference type="SAM" id="MobiDB-lite"/>
    </source>
</evidence>
<dbReference type="EMBL" id="LSSM01001225">
    <property type="protein sequence ID" value="OMJ27015.1"/>
    <property type="molecule type" value="Genomic_DNA"/>
</dbReference>
<feature type="compositionally biased region" description="Basic and acidic residues" evidence="1">
    <location>
        <begin position="87"/>
        <end position="104"/>
    </location>
</feature>
<keyword evidence="3" id="KW-1185">Reference proteome</keyword>
<feature type="region of interest" description="Disordered" evidence="1">
    <location>
        <begin position="165"/>
        <end position="192"/>
    </location>
</feature>
<feature type="compositionally biased region" description="Basic and acidic residues" evidence="1">
    <location>
        <begin position="26"/>
        <end position="41"/>
    </location>
</feature>
<comment type="caution">
    <text evidence="2">The sequence shown here is derived from an EMBL/GenBank/DDBJ whole genome shotgun (WGS) entry which is preliminary data.</text>
</comment>
<feature type="compositionally biased region" description="Basic and acidic residues" evidence="1">
    <location>
        <begin position="165"/>
        <end position="181"/>
    </location>
</feature>
<feature type="compositionally biased region" description="Acidic residues" evidence="1">
    <location>
        <begin position="291"/>
        <end position="306"/>
    </location>
</feature>
<feature type="region of interest" description="Disordered" evidence="1">
    <location>
        <begin position="254"/>
        <end position="306"/>
    </location>
</feature>
<protein>
    <submittedName>
        <fullName evidence="2">Uncharacterized protein</fullName>
    </submittedName>
</protein>